<gene>
    <name evidence="1" type="ORF">Goari_015109</name>
</gene>
<protein>
    <recommendedName>
        <fullName evidence="3">Glyceraldehyde-3-phosphate dehydrogenase</fullName>
    </recommendedName>
</protein>
<proteinExistence type="predicted"/>
<keyword evidence="2" id="KW-1185">Reference proteome</keyword>
<name>A0A7J8XJX5_GOSAI</name>
<evidence type="ECO:0000313" key="2">
    <source>
        <dbReference type="Proteomes" id="UP000593577"/>
    </source>
</evidence>
<evidence type="ECO:0008006" key="3">
    <source>
        <dbReference type="Google" id="ProtNLM"/>
    </source>
</evidence>
<sequence>MKLVSWYDNEWGYSEPRLTGMGFRKRREGVPPNVYFLLQRCLKEASGFHR</sequence>
<comment type="caution">
    <text evidence="1">The sequence shown here is derived from an EMBL/GenBank/DDBJ whole genome shotgun (WGS) entry which is preliminary data.</text>
</comment>
<evidence type="ECO:0000313" key="1">
    <source>
        <dbReference type="EMBL" id="MBA0687587.1"/>
    </source>
</evidence>
<reference evidence="1 2" key="1">
    <citation type="journal article" date="2019" name="Genome Biol. Evol.">
        <title>Insights into the evolution of the New World diploid cottons (Gossypium, subgenus Houzingenia) based on genome sequencing.</title>
        <authorList>
            <person name="Grover C.E."/>
            <person name="Arick M.A. 2nd"/>
            <person name="Thrash A."/>
            <person name="Conover J.L."/>
            <person name="Sanders W.S."/>
            <person name="Peterson D.G."/>
            <person name="Frelichowski J.E."/>
            <person name="Scheffler J.A."/>
            <person name="Scheffler B.E."/>
            <person name="Wendel J.F."/>
        </authorList>
    </citation>
    <scope>NUCLEOTIDE SEQUENCE [LARGE SCALE GENOMIC DNA]</scope>
    <source>
        <strain evidence="1">185</strain>
        <tissue evidence="1">Leaf</tissue>
    </source>
</reference>
<accession>A0A7J8XJX5</accession>
<dbReference type="AlphaFoldDB" id="A0A7J8XJX5"/>
<dbReference type="EMBL" id="JABFAA010000007">
    <property type="protein sequence ID" value="MBA0687587.1"/>
    <property type="molecule type" value="Genomic_DNA"/>
</dbReference>
<organism evidence="1 2">
    <name type="scientific">Gossypium aridum</name>
    <name type="common">American cotton</name>
    <name type="synonym">Erioxylum aridum</name>
    <dbReference type="NCBI Taxonomy" id="34290"/>
    <lineage>
        <taxon>Eukaryota</taxon>
        <taxon>Viridiplantae</taxon>
        <taxon>Streptophyta</taxon>
        <taxon>Embryophyta</taxon>
        <taxon>Tracheophyta</taxon>
        <taxon>Spermatophyta</taxon>
        <taxon>Magnoliopsida</taxon>
        <taxon>eudicotyledons</taxon>
        <taxon>Gunneridae</taxon>
        <taxon>Pentapetalae</taxon>
        <taxon>rosids</taxon>
        <taxon>malvids</taxon>
        <taxon>Malvales</taxon>
        <taxon>Malvaceae</taxon>
        <taxon>Malvoideae</taxon>
        <taxon>Gossypium</taxon>
    </lineage>
</organism>
<dbReference type="Proteomes" id="UP000593577">
    <property type="component" value="Unassembled WGS sequence"/>
</dbReference>